<keyword evidence="2" id="KW-1185">Reference proteome</keyword>
<evidence type="ECO:0008006" key="3">
    <source>
        <dbReference type="Google" id="ProtNLM"/>
    </source>
</evidence>
<dbReference type="STRING" id="1515612.SKP52_20075"/>
<evidence type="ECO:0000313" key="2">
    <source>
        <dbReference type="Proteomes" id="UP000030907"/>
    </source>
</evidence>
<dbReference type="OrthoDB" id="9810432at2"/>
<dbReference type="KEGG" id="sphk:SKP52_20075"/>
<dbReference type="HOGENOM" id="CLU_123182_0_0_5"/>
<reference evidence="1 2" key="1">
    <citation type="journal article" date="2015" name="Int. J. Syst. Evol. Microbiol.">
        <title>Description of Sphingopyxis fribergensis sp. nov. - a soil bacterium with the ability to degrade styrene and phenylacetic acid.</title>
        <authorList>
            <person name="Oelschlagel M."/>
            <person name="Ruckert C."/>
            <person name="Kalinowski J."/>
            <person name="Schmidt G."/>
            <person name="Schlomann M."/>
            <person name="Tischler D."/>
        </authorList>
    </citation>
    <scope>NUCLEOTIDE SEQUENCE [LARGE SCALE GENOMIC DNA]</scope>
    <source>
        <strain evidence="1 2">Kp5.2</strain>
    </source>
</reference>
<proteinExistence type="predicted"/>
<dbReference type="AlphaFoldDB" id="A0A0A7PL93"/>
<dbReference type="Proteomes" id="UP000030907">
    <property type="component" value="Chromosome"/>
</dbReference>
<name>A0A0A7PL93_9SPHN</name>
<dbReference type="InterPro" id="IPR021263">
    <property type="entry name" value="DUF2840"/>
</dbReference>
<evidence type="ECO:0000313" key="1">
    <source>
        <dbReference type="EMBL" id="AJA10881.1"/>
    </source>
</evidence>
<sequence>MIAARDDRTRVDLLWIEKKIERWIRFGRPVEDQILDRRRRRLGFAPGSIFAFVRWASNDFGTVVSRIDILRAVLPGEPYQTVPGVDPGGDILLRLSGWPKVQRVFEAIDAVDALDIDPADTAPDHWRHVHNRLAARETPRPYTLERHRAWLARKGSLQ</sequence>
<dbReference type="RefSeq" id="WP_039577887.1">
    <property type="nucleotide sequence ID" value="NZ_CP009122.1"/>
</dbReference>
<accession>A0A0A7PL93</accession>
<protein>
    <recommendedName>
        <fullName evidence="3">Glycosidase</fullName>
    </recommendedName>
</protein>
<dbReference type="EMBL" id="CP009122">
    <property type="protein sequence ID" value="AJA10881.1"/>
    <property type="molecule type" value="Genomic_DNA"/>
</dbReference>
<gene>
    <name evidence="1" type="ORF">SKP52_20075</name>
</gene>
<dbReference type="Pfam" id="PF11000">
    <property type="entry name" value="DUF2840"/>
    <property type="match status" value="1"/>
</dbReference>
<organism evidence="1 2">
    <name type="scientific">Sphingopyxis fribergensis</name>
    <dbReference type="NCBI Taxonomy" id="1515612"/>
    <lineage>
        <taxon>Bacteria</taxon>
        <taxon>Pseudomonadati</taxon>
        <taxon>Pseudomonadota</taxon>
        <taxon>Alphaproteobacteria</taxon>
        <taxon>Sphingomonadales</taxon>
        <taxon>Sphingomonadaceae</taxon>
        <taxon>Sphingopyxis</taxon>
    </lineage>
</organism>